<keyword evidence="4" id="KW-1003">Cell membrane</keyword>
<evidence type="ECO:0000256" key="5">
    <source>
        <dbReference type="ARBA" id="ARBA00022692"/>
    </source>
</evidence>
<feature type="transmembrane region" description="Helical" evidence="8">
    <location>
        <begin position="65"/>
        <end position="89"/>
    </location>
</feature>
<gene>
    <name evidence="9" type="ORF">CA615_06645</name>
</gene>
<sequence length="315" mass="35843">MNMIEKLEPILIFGAIILGLLFKDISLLNNISPLLITVFLALMLFALFLDIPLEDIRSSFSNRKFTIISILINFIWTPLFGYFLGSLFLYGHVDIFIGFFMLILTPCTDWYLLFTKISKGNVPLSLSILPINLLLQIILLPVYLVLFFSNSNNIVMLDLVDGLLTFIIIPFIGSEVVKFIFRNKNKTKEKITGFFSSCQILFLCIAIFGLFNTEASSLFENLDVIGLIFIPLMIFFIVNFILDFILSRQLDFNYENYVSLTLTTLARNSPLALAIAIKSFPNNELIAIALVVGPLIELPVLYIVSRVLLYIQKKY</sequence>
<evidence type="ECO:0000256" key="1">
    <source>
        <dbReference type="ARBA" id="ARBA00004651"/>
    </source>
</evidence>
<protein>
    <submittedName>
        <fullName evidence="9">Arsenic resistance protein</fullName>
    </submittedName>
</protein>
<dbReference type="EMBL" id="NGJK01000081">
    <property type="protein sequence ID" value="RAP02632.1"/>
    <property type="molecule type" value="Genomic_DNA"/>
</dbReference>
<accession>A0A328PXF6</accession>
<dbReference type="GO" id="GO:0015297">
    <property type="term" value="F:antiporter activity"/>
    <property type="evidence" value="ECO:0007669"/>
    <property type="project" value="InterPro"/>
</dbReference>
<comment type="subcellular location">
    <subcellularLocation>
        <location evidence="1">Cell membrane</location>
        <topology evidence="1">Multi-pass membrane protein</topology>
    </subcellularLocation>
</comment>
<dbReference type="GO" id="GO:0015105">
    <property type="term" value="F:arsenite transmembrane transporter activity"/>
    <property type="evidence" value="ECO:0007669"/>
    <property type="project" value="TreeGrafter"/>
</dbReference>
<keyword evidence="3" id="KW-0813">Transport</keyword>
<keyword evidence="5 8" id="KW-0812">Transmembrane</keyword>
<reference evidence="9 10" key="1">
    <citation type="submission" date="2017-05" db="EMBL/GenBank/DDBJ databases">
        <title>Host range expansion of the Methanosphaera genus to humans and monogastric animals involves recent and extensive reduction in genome content.</title>
        <authorList>
            <person name="Hoedt E.C."/>
            <person name="Volmer J.G."/>
            <person name="Parks D.H."/>
            <person name="Rosewarne C.P."/>
            <person name="Denman S.E."/>
            <person name="Mcsweeney C.S."/>
            <person name="O Cuiv P."/>
            <person name="Hugenholtz P."/>
            <person name="Tyson G.W."/>
            <person name="Morrison M."/>
        </authorList>
    </citation>
    <scope>NUCLEOTIDE SEQUENCE [LARGE SCALE GENOMIC DNA]</scope>
    <source>
        <strain evidence="9 10">PA5</strain>
    </source>
</reference>
<evidence type="ECO:0000313" key="10">
    <source>
        <dbReference type="Proteomes" id="UP000248557"/>
    </source>
</evidence>
<dbReference type="Proteomes" id="UP000248557">
    <property type="component" value="Unassembled WGS sequence"/>
</dbReference>
<evidence type="ECO:0000256" key="8">
    <source>
        <dbReference type="SAM" id="Phobius"/>
    </source>
</evidence>
<keyword evidence="7 8" id="KW-0472">Membrane</keyword>
<feature type="transmembrane region" description="Helical" evidence="8">
    <location>
        <begin position="257"/>
        <end position="280"/>
    </location>
</feature>
<feature type="transmembrane region" description="Helical" evidence="8">
    <location>
        <begin position="160"/>
        <end position="181"/>
    </location>
</feature>
<evidence type="ECO:0000256" key="2">
    <source>
        <dbReference type="ARBA" id="ARBA00010110"/>
    </source>
</evidence>
<dbReference type="PANTHER" id="PTHR43057:SF1">
    <property type="entry name" value="ARSENICAL-RESISTANCE PROTEIN 3"/>
    <property type="match status" value="1"/>
</dbReference>
<dbReference type="AlphaFoldDB" id="A0A328PXF6"/>
<feature type="transmembrane region" description="Helical" evidence="8">
    <location>
        <begin position="31"/>
        <end position="53"/>
    </location>
</feature>
<dbReference type="InterPro" id="IPR004706">
    <property type="entry name" value="Arsenical-R_Acr3"/>
</dbReference>
<evidence type="ECO:0000313" key="9">
    <source>
        <dbReference type="EMBL" id="RAP02632.1"/>
    </source>
</evidence>
<organism evidence="9 10">
    <name type="scientific">Methanosphaera stadtmanae</name>
    <dbReference type="NCBI Taxonomy" id="2317"/>
    <lineage>
        <taxon>Archaea</taxon>
        <taxon>Methanobacteriati</taxon>
        <taxon>Methanobacteriota</taxon>
        <taxon>Methanomada group</taxon>
        <taxon>Methanobacteria</taxon>
        <taxon>Methanobacteriales</taxon>
        <taxon>Methanobacteriaceae</taxon>
        <taxon>Methanosphaera</taxon>
    </lineage>
</organism>
<dbReference type="GO" id="GO:0005886">
    <property type="term" value="C:plasma membrane"/>
    <property type="evidence" value="ECO:0007669"/>
    <property type="project" value="UniProtKB-SubCell"/>
</dbReference>
<feature type="transmembrane region" description="Helical" evidence="8">
    <location>
        <begin position="224"/>
        <end position="245"/>
    </location>
</feature>
<evidence type="ECO:0000256" key="3">
    <source>
        <dbReference type="ARBA" id="ARBA00022448"/>
    </source>
</evidence>
<evidence type="ECO:0000256" key="4">
    <source>
        <dbReference type="ARBA" id="ARBA00022475"/>
    </source>
</evidence>
<comment type="caution">
    <text evidence="9">The sequence shown here is derived from an EMBL/GenBank/DDBJ whole genome shotgun (WGS) entry which is preliminary data.</text>
</comment>
<feature type="transmembrane region" description="Helical" evidence="8">
    <location>
        <begin position="7"/>
        <end position="25"/>
    </location>
</feature>
<dbReference type="PANTHER" id="PTHR43057">
    <property type="entry name" value="ARSENITE EFFLUX TRANSPORTER"/>
    <property type="match status" value="1"/>
</dbReference>
<proteinExistence type="inferred from homology"/>
<name>A0A328PXF6_9EURY</name>
<dbReference type="Pfam" id="PF01758">
    <property type="entry name" value="SBF"/>
    <property type="match status" value="1"/>
</dbReference>
<feature type="transmembrane region" description="Helical" evidence="8">
    <location>
        <begin position="95"/>
        <end position="114"/>
    </location>
</feature>
<keyword evidence="6 8" id="KW-1133">Transmembrane helix</keyword>
<dbReference type="GO" id="GO:0015104">
    <property type="term" value="F:antimonite transmembrane transporter activity"/>
    <property type="evidence" value="ECO:0007669"/>
    <property type="project" value="TreeGrafter"/>
</dbReference>
<dbReference type="InterPro" id="IPR002657">
    <property type="entry name" value="BilAc:Na_symport/Acr3"/>
</dbReference>
<evidence type="ECO:0000256" key="6">
    <source>
        <dbReference type="ARBA" id="ARBA00022989"/>
    </source>
</evidence>
<feature type="transmembrane region" description="Helical" evidence="8">
    <location>
        <begin position="126"/>
        <end position="148"/>
    </location>
</feature>
<dbReference type="RefSeq" id="WP_112149718.1">
    <property type="nucleotide sequence ID" value="NZ_NGJK01000081.1"/>
</dbReference>
<evidence type="ECO:0000256" key="7">
    <source>
        <dbReference type="ARBA" id="ARBA00023136"/>
    </source>
</evidence>
<feature type="transmembrane region" description="Helical" evidence="8">
    <location>
        <begin position="193"/>
        <end position="212"/>
    </location>
</feature>
<feature type="transmembrane region" description="Helical" evidence="8">
    <location>
        <begin position="286"/>
        <end position="309"/>
    </location>
</feature>
<dbReference type="Gene3D" id="1.20.1530.20">
    <property type="match status" value="1"/>
</dbReference>
<dbReference type="InterPro" id="IPR038770">
    <property type="entry name" value="Na+/solute_symporter_sf"/>
</dbReference>
<comment type="similarity">
    <text evidence="2">Belongs to the arsenical resistance-3 (ACR3) (TC 2.A.59) family.</text>
</comment>